<dbReference type="eggNOG" id="COG0237">
    <property type="taxonomic scope" value="Bacteria"/>
</dbReference>
<dbReference type="Gene3D" id="3.40.50.300">
    <property type="entry name" value="P-loop containing nucleotide triphosphate hydrolases"/>
    <property type="match status" value="1"/>
</dbReference>
<keyword evidence="5" id="KW-0963">Cytoplasm</keyword>
<dbReference type="OrthoDB" id="9812943at2"/>
<dbReference type="UniPathway" id="UPA00241">
    <property type="reaction ID" value="UER00356"/>
</dbReference>
<evidence type="ECO:0000256" key="1">
    <source>
        <dbReference type="ARBA" id="ARBA00009018"/>
    </source>
</evidence>
<comment type="catalytic activity">
    <reaction evidence="5">
        <text>3'-dephospho-CoA + ATP = ADP + CoA + H(+)</text>
        <dbReference type="Rhea" id="RHEA:18245"/>
        <dbReference type="ChEBI" id="CHEBI:15378"/>
        <dbReference type="ChEBI" id="CHEBI:30616"/>
        <dbReference type="ChEBI" id="CHEBI:57287"/>
        <dbReference type="ChEBI" id="CHEBI:57328"/>
        <dbReference type="ChEBI" id="CHEBI:456216"/>
        <dbReference type="EC" id="2.7.1.24"/>
    </reaction>
</comment>
<comment type="caution">
    <text evidence="7">The sequence shown here is derived from an EMBL/GenBank/DDBJ whole genome shotgun (WGS) entry which is preliminary data.</text>
</comment>
<name>K2N2U8_9HYPH</name>
<dbReference type="EMBL" id="AMSI01000009">
    <property type="protein sequence ID" value="EKF41743.1"/>
    <property type="molecule type" value="Genomic_DNA"/>
</dbReference>
<evidence type="ECO:0000313" key="7">
    <source>
        <dbReference type="EMBL" id="EKF41743.1"/>
    </source>
</evidence>
<dbReference type="PANTHER" id="PTHR10695:SF46">
    <property type="entry name" value="BIFUNCTIONAL COENZYME A SYNTHASE-RELATED"/>
    <property type="match status" value="1"/>
</dbReference>
<dbReference type="PANTHER" id="PTHR10695">
    <property type="entry name" value="DEPHOSPHO-COA KINASE-RELATED"/>
    <property type="match status" value="1"/>
</dbReference>
<keyword evidence="4 5" id="KW-0173">Coenzyme A biosynthesis</keyword>
<protein>
    <recommendedName>
        <fullName evidence="5 6">Dephospho-CoA kinase</fullName>
        <ecNumber evidence="5 6">2.7.1.24</ecNumber>
    </recommendedName>
    <alternativeName>
        <fullName evidence="5">Dephosphocoenzyme A kinase</fullName>
    </alternativeName>
</protein>
<accession>K2N2U8</accession>
<dbReference type="GO" id="GO:0015937">
    <property type="term" value="P:coenzyme A biosynthetic process"/>
    <property type="evidence" value="ECO:0007669"/>
    <property type="project" value="UniProtKB-UniRule"/>
</dbReference>
<keyword evidence="3 5" id="KW-0067">ATP-binding</keyword>
<dbReference type="EC" id="2.7.1.24" evidence="5 6"/>
<gene>
    <name evidence="5 7" type="primary">coaE</name>
    <name evidence="7" type="ORF">NA8A_14039</name>
</gene>
<comment type="function">
    <text evidence="5">Catalyzes the phosphorylation of the 3'-hydroxyl group of dephosphocoenzyme A to form coenzyme A.</text>
</comment>
<comment type="similarity">
    <text evidence="1 5">Belongs to the CoaE family.</text>
</comment>
<dbReference type="InterPro" id="IPR027417">
    <property type="entry name" value="P-loop_NTPase"/>
</dbReference>
<keyword evidence="8" id="KW-1185">Reference proteome</keyword>
<comment type="subcellular location">
    <subcellularLocation>
        <location evidence="5">Cytoplasm</location>
    </subcellularLocation>
</comment>
<evidence type="ECO:0000256" key="6">
    <source>
        <dbReference type="NCBIfam" id="TIGR00152"/>
    </source>
</evidence>
<dbReference type="NCBIfam" id="TIGR00152">
    <property type="entry name" value="dephospho-CoA kinase"/>
    <property type="match status" value="1"/>
</dbReference>
<dbReference type="Pfam" id="PF01121">
    <property type="entry name" value="CoaE"/>
    <property type="match status" value="1"/>
</dbReference>
<dbReference type="HAMAP" id="MF_00376">
    <property type="entry name" value="Dephospho_CoA_kinase"/>
    <property type="match status" value="1"/>
</dbReference>
<sequence length="199" mass="21406">MIVLGLTGSIGMGKSTTAGMFVDEGVPVHDSDAAVHRLYAGAAAPLIEARFPGTVSDGVVDRTRLAAAVLSNPQAMKALEAIVHPLVRKDADDFVERNRAEGRPLVVLDIPLLFETGGMDRVDRIAVVTASAEEQRRRVLSRPGMTEEKFEAILARQVPDAEKRRRADFIIDTGNGMEPAREAVRNIIKALSPGEAQLG</sequence>
<dbReference type="STRING" id="721133.SAMN05216176_109139"/>
<evidence type="ECO:0000256" key="5">
    <source>
        <dbReference type="HAMAP-Rule" id="MF_00376"/>
    </source>
</evidence>
<dbReference type="InterPro" id="IPR001977">
    <property type="entry name" value="Depp_CoAkinase"/>
</dbReference>
<dbReference type="GO" id="GO:0005524">
    <property type="term" value="F:ATP binding"/>
    <property type="evidence" value="ECO:0007669"/>
    <property type="project" value="UniProtKB-UniRule"/>
</dbReference>
<dbReference type="RefSeq" id="WP_009450984.1">
    <property type="nucleotide sequence ID" value="NZ_AMSI01000009.1"/>
</dbReference>
<dbReference type="Proteomes" id="UP000007374">
    <property type="component" value="Unassembled WGS sequence"/>
</dbReference>
<evidence type="ECO:0000256" key="2">
    <source>
        <dbReference type="ARBA" id="ARBA00022741"/>
    </source>
</evidence>
<proteinExistence type="inferred from homology"/>
<feature type="binding site" evidence="5">
    <location>
        <begin position="11"/>
        <end position="16"/>
    </location>
    <ligand>
        <name>ATP</name>
        <dbReference type="ChEBI" id="CHEBI:30616"/>
    </ligand>
</feature>
<dbReference type="PATRIC" id="fig|1231190.3.peg.2916"/>
<organism evidence="7 8">
    <name type="scientific">Nitratireductor indicus C115</name>
    <dbReference type="NCBI Taxonomy" id="1231190"/>
    <lineage>
        <taxon>Bacteria</taxon>
        <taxon>Pseudomonadati</taxon>
        <taxon>Pseudomonadota</taxon>
        <taxon>Alphaproteobacteria</taxon>
        <taxon>Hyphomicrobiales</taxon>
        <taxon>Phyllobacteriaceae</taxon>
        <taxon>Nitratireductor</taxon>
    </lineage>
</organism>
<keyword evidence="5 7" id="KW-0418">Kinase</keyword>
<evidence type="ECO:0000256" key="3">
    <source>
        <dbReference type="ARBA" id="ARBA00022840"/>
    </source>
</evidence>
<dbReference type="AlphaFoldDB" id="K2N2U8"/>
<dbReference type="CDD" id="cd02022">
    <property type="entry name" value="DPCK"/>
    <property type="match status" value="1"/>
</dbReference>
<dbReference type="GO" id="GO:0004140">
    <property type="term" value="F:dephospho-CoA kinase activity"/>
    <property type="evidence" value="ECO:0007669"/>
    <property type="project" value="UniProtKB-UniRule"/>
</dbReference>
<evidence type="ECO:0000256" key="4">
    <source>
        <dbReference type="ARBA" id="ARBA00022993"/>
    </source>
</evidence>
<keyword evidence="5 7" id="KW-0808">Transferase</keyword>
<keyword evidence="2 5" id="KW-0547">Nucleotide-binding</keyword>
<dbReference type="PROSITE" id="PS51219">
    <property type="entry name" value="DPCK"/>
    <property type="match status" value="1"/>
</dbReference>
<dbReference type="SUPFAM" id="SSF52540">
    <property type="entry name" value="P-loop containing nucleoside triphosphate hydrolases"/>
    <property type="match status" value="1"/>
</dbReference>
<comment type="pathway">
    <text evidence="5">Cofactor biosynthesis; coenzyme A biosynthesis; CoA from (R)-pantothenate: step 5/5.</text>
</comment>
<dbReference type="GO" id="GO:0005737">
    <property type="term" value="C:cytoplasm"/>
    <property type="evidence" value="ECO:0007669"/>
    <property type="project" value="UniProtKB-SubCell"/>
</dbReference>
<evidence type="ECO:0000313" key="8">
    <source>
        <dbReference type="Proteomes" id="UP000007374"/>
    </source>
</evidence>
<reference evidence="7 8" key="1">
    <citation type="journal article" date="2012" name="J. Bacteriol.">
        <title>Genome Sequence of Nitratireductor indicus Type Strain C115.</title>
        <authorList>
            <person name="Lai Q."/>
            <person name="Li G."/>
            <person name="Yu Z."/>
            <person name="Shao Z."/>
        </authorList>
    </citation>
    <scope>NUCLEOTIDE SEQUENCE [LARGE SCALE GENOMIC DNA]</scope>
    <source>
        <strain evidence="7 8">C115</strain>
    </source>
</reference>